<dbReference type="OrthoDB" id="539213at2759"/>
<name>A0A9P9L242_FUSSL</name>
<gene>
    <name evidence="5" type="ORF">B0J15DRAFT_543416</name>
</gene>
<evidence type="ECO:0000259" key="4">
    <source>
        <dbReference type="Pfam" id="PF14420"/>
    </source>
</evidence>
<dbReference type="InterPro" id="IPR051165">
    <property type="entry name" value="Multifunctional_ANK_Repeat"/>
</dbReference>
<proteinExistence type="predicted"/>
<dbReference type="PROSITE" id="PS50297">
    <property type="entry name" value="ANK_REP_REGION"/>
    <property type="match status" value="8"/>
</dbReference>
<feature type="repeat" description="ANK" evidence="3">
    <location>
        <begin position="737"/>
        <end position="769"/>
    </location>
</feature>
<feature type="repeat" description="ANK" evidence="3">
    <location>
        <begin position="894"/>
        <end position="926"/>
    </location>
</feature>
<evidence type="ECO:0000313" key="5">
    <source>
        <dbReference type="EMBL" id="KAH7272819.1"/>
    </source>
</evidence>
<dbReference type="Pfam" id="PF00023">
    <property type="entry name" value="Ank"/>
    <property type="match status" value="1"/>
</dbReference>
<comment type="caution">
    <text evidence="5">The sequence shown here is derived from an EMBL/GenBank/DDBJ whole genome shotgun (WGS) entry which is preliminary data.</text>
</comment>
<dbReference type="Gene3D" id="1.25.40.20">
    <property type="entry name" value="Ankyrin repeat-containing domain"/>
    <property type="match status" value="3"/>
</dbReference>
<dbReference type="PRINTS" id="PR01415">
    <property type="entry name" value="ANKYRIN"/>
</dbReference>
<evidence type="ECO:0000256" key="2">
    <source>
        <dbReference type="ARBA" id="ARBA00023043"/>
    </source>
</evidence>
<feature type="repeat" description="ANK" evidence="3">
    <location>
        <begin position="591"/>
        <end position="623"/>
    </location>
</feature>
<feature type="repeat" description="ANK" evidence="3">
    <location>
        <begin position="626"/>
        <end position="654"/>
    </location>
</feature>
<dbReference type="InterPro" id="IPR036770">
    <property type="entry name" value="Ankyrin_rpt-contain_sf"/>
</dbReference>
<dbReference type="Proteomes" id="UP000736672">
    <property type="component" value="Unassembled WGS sequence"/>
</dbReference>
<dbReference type="SUPFAM" id="SSF48403">
    <property type="entry name" value="Ankyrin repeat"/>
    <property type="match status" value="3"/>
</dbReference>
<dbReference type="PROSITE" id="PS50088">
    <property type="entry name" value="ANK_REPEAT"/>
    <property type="match status" value="9"/>
</dbReference>
<evidence type="ECO:0000256" key="1">
    <source>
        <dbReference type="ARBA" id="ARBA00022737"/>
    </source>
</evidence>
<feature type="repeat" description="ANK" evidence="3">
    <location>
        <begin position="695"/>
        <end position="727"/>
    </location>
</feature>
<dbReference type="AlphaFoldDB" id="A0A9P9L242"/>
<dbReference type="SMART" id="SM00248">
    <property type="entry name" value="ANK"/>
    <property type="match status" value="19"/>
</dbReference>
<sequence>MPPAARIPLALWEREKEHIRALYLDQDKKLDELVKCMAEDHGLYATRAQYIRRLDNWKMRKNHTKEKWEYVDSLVRKRKLEGKESEIIMDGKPISDKKLKKELGRYGQPRSLEQPCSIPPKDALESIIARTPPATERFDDDLVTCATVPWFLFHDTFIPIVISVFEHVGGGNARQSAIAKQTSSLARTLLGEESGASSVARTITEKLPKKPGAYALQTQSSVPDHFIQILCWAVYQSSNNLLSDDQTDNFLQWIIKHGNIQFLQQFTQISDSVTRVLMANLLFSAIRLNSKETVQFLLENGTKPSIIHRISRETVLQLAIKDELSNAEIVRLLLEHGACPNATCVGSTDERSPLCLAMMDLPRKSSIAEMLVLAGADVDVSYSDTKYPGIHKTPLIVAAAQEDAFLTGLLLEKGANPNDFYPGSRSALHAAVRSNRPGSVEALLKAGADANIPYGEGKRPNFNHVFKHFSQDSPYDALYSLLTPIDIAYKNGNSKIVDLLLQANAHADGCLAFVANWDRSAGCMALQDAARRGKRHLVESLLMAGVDVNAPPCHDGGRTALQAAAESGNIDMVQLLLDRGAFVNTPPCSSGGLTALQAAIYSRDLDLIELLMREGGRINAEAARYGGSTCFEAAVSTGDIDLVNTLLALGADINPTCYYPDGREISALTWSISQHNRQLFDLLMSKGARPDLPQDCPTPLFAAIEVGSFDMAVRLIEAGADVNRPSRVGDARLDSYSLQTPLQTAIKQGDKKLINLLIESHADINYSHDGTQFGAALKSAISCKNREAVQLLLSRGAHPGRTASLASVIPDAGSHVDLEIFRMLISHNAEVNPLPWDSPFFQAFTKLQYPAPAMAPQGLRLTPFQTALERGHEELASMLLEAGADFNAPAFWRGGKTALQAAAMSGSFSFVESLVSRGADINAPPAREHGATALQFAAIQGHYNIVVLLLENGADINAPRAAVGGRTALEGAAEHGRLDIVHLLLENDKQEESLGQRCQGAAVFAETYGHFVIAETLRGWKKT</sequence>
<feature type="repeat" description="ANK" evidence="3">
    <location>
        <begin position="423"/>
        <end position="455"/>
    </location>
</feature>
<accession>A0A9P9L242</accession>
<dbReference type="EMBL" id="JAGTJS010000003">
    <property type="protein sequence ID" value="KAH7272819.1"/>
    <property type="molecule type" value="Genomic_DNA"/>
</dbReference>
<keyword evidence="6" id="KW-1185">Reference proteome</keyword>
<dbReference type="InterPro" id="IPR025676">
    <property type="entry name" value="Clr5_dom"/>
</dbReference>
<feature type="domain" description="Clr5" evidence="4">
    <location>
        <begin position="12"/>
        <end position="61"/>
    </location>
</feature>
<evidence type="ECO:0000256" key="3">
    <source>
        <dbReference type="PROSITE-ProRule" id="PRU00023"/>
    </source>
</evidence>
<evidence type="ECO:0000313" key="6">
    <source>
        <dbReference type="Proteomes" id="UP000736672"/>
    </source>
</evidence>
<dbReference type="PANTHER" id="PTHR24123">
    <property type="entry name" value="ANKYRIN REPEAT-CONTAINING"/>
    <property type="match status" value="1"/>
</dbReference>
<feature type="repeat" description="ANK" evidence="3">
    <location>
        <begin position="929"/>
        <end position="961"/>
    </location>
</feature>
<feature type="repeat" description="ANK" evidence="3">
    <location>
        <begin position="556"/>
        <end position="588"/>
    </location>
</feature>
<reference evidence="5" key="1">
    <citation type="journal article" date="2021" name="Nat. Commun.">
        <title>Genetic determinants of endophytism in the Arabidopsis root mycobiome.</title>
        <authorList>
            <person name="Mesny F."/>
            <person name="Miyauchi S."/>
            <person name="Thiergart T."/>
            <person name="Pickel B."/>
            <person name="Atanasova L."/>
            <person name="Karlsson M."/>
            <person name="Huettel B."/>
            <person name="Barry K.W."/>
            <person name="Haridas S."/>
            <person name="Chen C."/>
            <person name="Bauer D."/>
            <person name="Andreopoulos W."/>
            <person name="Pangilinan J."/>
            <person name="LaButti K."/>
            <person name="Riley R."/>
            <person name="Lipzen A."/>
            <person name="Clum A."/>
            <person name="Drula E."/>
            <person name="Henrissat B."/>
            <person name="Kohler A."/>
            <person name="Grigoriev I.V."/>
            <person name="Martin F.M."/>
            <person name="Hacquard S."/>
        </authorList>
    </citation>
    <scope>NUCLEOTIDE SEQUENCE</scope>
    <source>
        <strain evidence="5">FSSC 5 MPI-SDFR-AT-0091</strain>
    </source>
</reference>
<organism evidence="5 6">
    <name type="scientific">Fusarium solani</name>
    <name type="common">Filamentous fungus</name>
    <dbReference type="NCBI Taxonomy" id="169388"/>
    <lineage>
        <taxon>Eukaryota</taxon>
        <taxon>Fungi</taxon>
        <taxon>Dikarya</taxon>
        <taxon>Ascomycota</taxon>
        <taxon>Pezizomycotina</taxon>
        <taxon>Sordariomycetes</taxon>
        <taxon>Hypocreomycetidae</taxon>
        <taxon>Hypocreales</taxon>
        <taxon>Nectriaceae</taxon>
        <taxon>Fusarium</taxon>
        <taxon>Fusarium solani species complex</taxon>
    </lineage>
</organism>
<protein>
    <submittedName>
        <fullName evidence="5">Ankyrin repeat-containing domain protein</fullName>
    </submittedName>
</protein>
<dbReference type="Pfam" id="PF12796">
    <property type="entry name" value="Ank_2"/>
    <property type="match status" value="6"/>
</dbReference>
<feature type="repeat" description="ANK" evidence="3">
    <location>
        <begin position="859"/>
        <end position="891"/>
    </location>
</feature>
<dbReference type="Pfam" id="PF14420">
    <property type="entry name" value="Clr5"/>
    <property type="match status" value="1"/>
</dbReference>
<keyword evidence="1" id="KW-0677">Repeat</keyword>
<dbReference type="InterPro" id="IPR002110">
    <property type="entry name" value="Ankyrin_rpt"/>
</dbReference>
<dbReference type="PANTHER" id="PTHR24123:SF33">
    <property type="entry name" value="PROTEIN HOS4"/>
    <property type="match status" value="1"/>
</dbReference>
<keyword evidence="2 3" id="KW-0040">ANK repeat</keyword>